<organism evidence="5 6">
    <name type="scientific">Brenneria izbisi</name>
    <dbReference type="NCBI Taxonomy" id="2939450"/>
    <lineage>
        <taxon>Bacteria</taxon>
        <taxon>Pseudomonadati</taxon>
        <taxon>Pseudomonadota</taxon>
        <taxon>Gammaproteobacteria</taxon>
        <taxon>Enterobacterales</taxon>
        <taxon>Pectobacteriaceae</taxon>
        <taxon>Brenneria</taxon>
    </lineage>
</organism>
<keyword evidence="2" id="KW-0865">Zymogen</keyword>
<feature type="domain" description="LapA adhesin" evidence="4">
    <location>
        <begin position="2223"/>
        <end position="2330"/>
    </location>
</feature>
<dbReference type="PROSITE" id="PS00330">
    <property type="entry name" value="HEMOLYSIN_CALCIUM"/>
    <property type="match status" value="3"/>
</dbReference>
<feature type="domain" description="LapA adhesin" evidence="4">
    <location>
        <begin position="794"/>
        <end position="892"/>
    </location>
</feature>
<dbReference type="InterPro" id="IPR011049">
    <property type="entry name" value="Serralysin-like_metalloprot_C"/>
</dbReference>
<feature type="domain" description="LapA adhesin" evidence="4">
    <location>
        <begin position="592"/>
        <end position="690"/>
    </location>
</feature>
<feature type="domain" description="LapA adhesin" evidence="4">
    <location>
        <begin position="2121"/>
        <end position="2221"/>
    </location>
</feature>
<feature type="domain" description="LapA adhesin" evidence="4">
    <location>
        <begin position="492"/>
        <end position="590"/>
    </location>
</feature>
<feature type="domain" description="LapA adhesin" evidence="4">
    <location>
        <begin position="895"/>
        <end position="993"/>
    </location>
</feature>
<feature type="domain" description="LapA adhesin" evidence="4">
    <location>
        <begin position="2"/>
        <end position="87"/>
    </location>
</feature>
<dbReference type="RefSeq" id="WP_264091188.1">
    <property type="nucleotide sequence ID" value="NZ_JAMPJU010000012.1"/>
</dbReference>
<keyword evidence="1" id="KW-0106">Calcium</keyword>
<feature type="domain" description="LapA adhesin" evidence="4">
    <location>
        <begin position="1598"/>
        <end position="1696"/>
    </location>
</feature>
<sequence length="3454" mass="355421">MTEGSAFTVTATVGAPVTGSPLVITLSNDQTITIPVGESSGTVQIATRGDDGYQQGDEPITVGIKDAAGGNYEALDTTSTTTTTVVDNRDATTLTLGDVTVTEGSGTATIGATLSQPTDREFTVTLSNGATITFAANSAVGTSTAFAVQGDDVYQDSESYTVSVTDSGAHNFEQLDVSDTATVTVTDTVDTTAITLSADNQVTEGSAFTVTATVGAPVTGSPLVITLSNDQTITIPVGESTGTVQIATRGDDGYQQGDEPITVGIKDAAGGNYEALDTSSTTTTTVVDNSDTTTLTLGDITVAEGSGTATIGATLSQPTDREFTVTLSNGATIIFAANSAVGTSTAFSVQGDDAYQDGESYTVSVVNAGEHNFEQLDSSDTAIVTVTDTVDTTAITLSSDNQVTEGSAFTVTATVGAPVTGSPLVITLSNDQIITIPVGESSGTVQIATRGDDSYQQGDEPITVGIKDAAGGNYEALDTSSTTTTTVVDNRDATTLTLGDVTVTEGSGTATIGATLSQPTDREFTVTLSNGATITFAANSAVGTSTAFAVQGDDAYQDGESYTVSVTDSGAHNFEQLDSSDTATVTVTDTVDTTAITLSADNQVTEGSAFTVTATVGAPVTGSPLVITLSNDQTITIPVGESTGTVQIATRGDDGYQQGDEPITVGIKDAAGGNYEALDTTSTTTTTVVDNSDTTAITLSADNQVTEGSAFTVTATVGSPVTGSPLVITLSNDQTITIPVGESTGTVQIATRGDDGYQQGDEPITVGIKDAAGGNYEALDTTSTTTTTVVDNSDTTAITLSADNQVTEGSAFTVTATVGSPVTGSPLVITLSNDQTITIPVGESTGTVQIATRGDDGYQQGDEPITVGIKDTAGGNYEALDTTSTTTTTVVDNRDATTLTLGDVTVTEGSGTATIGATLSQPTDREFTVTLSNGATITFAANSAVGTSTAFAVQGDDAYQDGESYTVSVVNAGEHNFEQLDSSDTAIVTVTDTVDTTAITLSADNQVTEGSAFTVTATVGSPVTGSPLVITLSNDQTITIPVGEISGTVQIATRGDDGYQQGDEPITVGIKDAAGGNYEALDTSSTTTTTVVDNSDTTTLTLGDVTVTEGSGTATIGATLSQPTDREFTVTLSNGATITFAANSAVGTSTAFAVQGDDAYQDGESYAVSVANAGEHNFEQLDVSDTATVTVTDTVDTTAITLSADNQVTEGSAFTVTATVGSPVTGSPLVITLSNDQTITIPVGESTGTVQIATRGDDGYQQGEEALTLGIKDAAGGNYEALDTTSTTTTTVVDNSDATTLTLGDVTVTEGSGTATIGATLSQPTDREFTVTLSNGATITFAANSAVGTSTAFAVQGDDAYQDGESYTVSVVNAGEHNFEQLDSSDTATVTVTDTVDTTAITLSADNQVTEGSAFTVTATVGSPVTGSPLVITLSNDQTITIPVGEISGTVQIATRGDDGYQQGDEPITVGIKDAAGGNYEALDTTGTTTTTVVDNSDTTTLTLGDITVAEGSGTATIGATLSQPTDREFTVTLSNGATITFAANSAVGTSTAFAVQGDDAYQDGESYTVSVVNAGEHNFEQLDVSDTATVTVTDTVDTTAITLSADNQVTEGSAFTVTATVGAPVTGSPLVITLSNDQTITIPVGESSGMVQIATRGDDGYQQGDEPITVGIKDAAGGNYEALDTTSTTTTTVVDNNDATTLTLGDVTVTEGSGTATIGATLSQPTDREFTVTLSNGATITFAANSAVGTSTAFAVQGDDAYQDGESYTVSVTDSGAHNFEQLDSSDTATVTVTDTVDTTAITLSADNQVTEGSAFTVTATVGSPVTGSPLVITLSNDQTITIPVGESSGTVQIATRGDDGYQQGEEALTLGIKDAAGGNYEALDTSSTTTTTVVDNSDTTTLTLGDITVAEGSGTATIGATLSQPTDREFTVTLSNGATITFAANSAVGTSTAFAVQGDDVYQDGESYTVSVTDTGEHNFETLVSNRESTVTVTDTMNEVIATLTVDKNTVAEGESFTYSVTLSNQAGLPMSNHAALTFTLTDGTMVTVPANSTSGSVTLVAQDDVFVGGQPAVVNQLVSVSGGEAFEKLTLNDNPVTTTVTDEPGMPGEPNIPNQGDALIVSIQADKPEFAENETQTFTVSLNQQLDRDVVVTLDGGKTVTIAKGTTEVVYSRAAQGDDVYQDGASLTVALQDAQAADGTLFENLTLGAPAEASVVDTVDTVTAVLSVSPNPVEEGSEVTYTVELSGPQGADLSDHGGLVIALSNGKSVTIAAGSTLGTVTETVDDNVFVGERRQTVSIDRITEQGSGTQVFENLVKGNDVTVTITDEAVPDSDDTVYATISVDQPMVSEGGALSYTVKLVDSTGKTVELPAGKSVDILLSWSGDAANNSDTTGRPTSVTITGGSSTTFVVDVVDDQVRESDEQLVVTISGVTDRNGAFEAVAISAQDTASSTVIDNDQDPRLTAGTTHVSEEGLSGGVPDTRGDNDTTDSRFSSGTITIEHPHPTTVTLVAPDANAPALTSDGQSVSWALSQEGKTLIGSTPAGKVVTLSIDDSGEYTVELHRSIDHPNTTEEDTFDLNVGVKVADQYGNTSNTTLTVVVEDDAPVAQNVENTLSVPVSEVIVTGLQGGFVNASYQRDASGRSMDTDRADSYYEQLRWGNSTGSGRSGYDYYDNEDYRSSSSESLIGSTFKLGAFTHLNYPVTGGALDSTDLVVNFNVMIDGENHEITHTIKLTHTETANTENVWVPGSWWRPGRWEQRELSAEAQRDIVEIDQSTLTKTFTVGDRTFEFTIDGFKNSEYGTPVSKVYTWENASNAFDLYATISAVDDMPRINGQIDGDAYQVGADGAGTEGVIWNNATQQADGTYVIVNEYGTFTGKSDGSYTFEMSREARDSMAVGDQPEMKFSYTVKDSDGDAATADVVITLKGEANAPETGQAPEVSFELIGEAKEISDNGDLNGGAGEGWNGQWNTNEPTSWKGAFFSLADKDKGMIATDYDYLGQRIAQSGLPSGALPKVWQQVDGVTAGSVIQMELGWNNGISGNGGANGAPLQVVVSFNGIELLRITTPDTANYDWQTNGKFENGQWVDYFPDDALNASVEVLHDGVTFVLDGVTYGAQDVAALETWAKTYQDTAKRTDADYLDDKFSVIQILLPDDVVPANGSGELAVEFNPLGNYGNTMDDIQIGSFKLIGSGDITTLPQDDVATTFNAQVTISDADSLDLKEVVIKADGLGVDDKISLPDNVLFTVVQQDDGNVLTITSKDSAGESIGDWNSFLSQLALTTSGSNAKSISMQVTDIEGNTSKASTVYFGSAGSDELYGGSGNDQLFGGQGNDTLVGGDGDDILIGGAGADTFKWQSGDIGHDVIKDFNASEGDRIDLSDLVGELEEGTDISRYIRIQDNNGSPTIEVSTEGNFTADNGGTVAVSITLDQYNGALPSLESLISKPEHAES</sequence>
<feature type="domain" description="LapA adhesin" evidence="4">
    <location>
        <begin position="995"/>
        <end position="1093"/>
    </location>
</feature>
<keyword evidence="6" id="KW-1185">Reference proteome</keyword>
<feature type="domain" description="LapA adhesin" evidence="4">
    <location>
        <begin position="2005"/>
        <end position="2105"/>
    </location>
</feature>
<evidence type="ECO:0000259" key="4">
    <source>
        <dbReference type="Pfam" id="PF20579"/>
    </source>
</evidence>
<feature type="domain" description="LapA adhesin" evidence="4">
    <location>
        <begin position="1096"/>
        <end position="1194"/>
    </location>
</feature>
<accession>A0ABT3D8X0</accession>
<feature type="domain" description="LapA adhesin" evidence="4">
    <location>
        <begin position="391"/>
        <end position="489"/>
    </location>
</feature>
<dbReference type="InterPro" id="IPR018511">
    <property type="entry name" value="Hemolysin-typ_Ca-bd_CS"/>
</dbReference>
<name>A0ABT3D8X0_9GAMM</name>
<feature type="domain" description="LapA adhesin" evidence="4">
    <location>
        <begin position="1900"/>
        <end position="1998"/>
    </location>
</feature>
<protein>
    <submittedName>
        <fullName evidence="5">Type I secretion C-terminal target domain-containing protein</fullName>
    </submittedName>
</protein>
<feature type="domain" description="LapA adhesin" evidence="4">
    <location>
        <begin position="1297"/>
        <end position="1395"/>
    </location>
</feature>
<dbReference type="Proteomes" id="UP001165568">
    <property type="component" value="Unassembled WGS sequence"/>
</dbReference>
<comment type="caution">
    <text evidence="5">The sequence shown here is derived from an EMBL/GenBank/DDBJ whole genome shotgun (WGS) entry which is preliminary data.</text>
</comment>
<dbReference type="SUPFAM" id="SSF51120">
    <property type="entry name" value="beta-Roll"/>
    <property type="match status" value="1"/>
</dbReference>
<dbReference type="NCBIfam" id="TIGR03661">
    <property type="entry name" value="T1SS_VCA0849"/>
    <property type="match status" value="1"/>
</dbReference>
<feature type="domain" description="LapA adhesin" evidence="4">
    <location>
        <begin position="1196"/>
        <end position="1294"/>
    </location>
</feature>
<evidence type="ECO:0000256" key="1">
    <source>
        <dbReference type="ARBA" id="ARBA00022837"/>
    </source>
</evidence>
<evidence type="ECO:0000313" key="6">
    <source>
        <dbReference type="Proteomes" id="UP001165568"/>
    </source>
</evidence>
<dbReference type="Pfam" id="PF00353">
    <property type="entry name" value="HemolysinCabind"/>
    <property type="match status" value="1"/>
</dbReference>
<dbReference type="Pfam" id="PF20579">
    <property type="entry name" value="LapA"/>
    <property type="match status" value="23"/>
</dbReference>
<dbReference type="InterPro" id="IPR001343">
    <property type="entry name" value="Hemolysn_Ca-bd"/>
</dbReference>
<feature type="domain" description="LapA adhesin" evidence="4">
    <location>
        <begin position="190"/>
        <end position="288"/>
    </location>
</feature>
<feature type="domain" description="LapA adhesin" evidence="4">
    <location>
        <begin position="90"/>
        <end position="188"/>
    </location>
</feature>
<dbReference type="EMBL" id="JAMPJU010000012">
    <property type="protein sequence ID" value="MCV9883513.1"/>
    <property type="molecule type" value="Genomic_DNA"/>
</dbReference>
<feature type="domain" description="LapA adhesin" evidence="4">
    <location>
        <begin position="291"/>
        <end position="389"/>
    </location>
</feature>
<evidence type="ECO:0000313" key="5">
    <source>
        <dbReference type="EMBL" id="MCV9883513.1"/>
    </source>
</evidence>
<evidence type="ECO:0000256" key="2">
    <source>
        <dbReference type="ARBA" id="ARBA00023145"/>
    </source>
</evidence>
<dbReference type="PRINTS" id="PR00313">
    <property type="entry name" value="CABNDNGRPT"/>
</dbReference>
<dbReference type="Gene3D" id="2.60.40.2030">
    <property type="match status" value="1"/>
</dbReference>
<dbReference type="SUPFAM" id="SSF141072">
    <property type="entry name" value="CalX-like"/>
    <property type="match status" value="1"/>
</dbReference>
<feature type="domain" description="LapA adhesin" evidence="4">
    <location>
        <begin position="693"/>
        <end position="791"/>
    </location>
</feature>
<feature type="domain" description="LapA adhesin" evidence="4">
    <location>
        <begin position="1397"/>
        <end position="1495"/>
    </location>
</feature>
<reference evidence="5" key="1">
    <citation type="submission" date="2022-04" db="EMBL/GenBank/DDBJ databases">
        <title>Brenneria sp. isolated from walnut trees in Serbia.</title>
        <authorList>
            <person name="Gasic K."/>
            <person name="Zlatkovic N."/>
            <person name="Kuzmanovic N."/>
        </authorList>
    </citation>
    <scope>NUCLEOTIDE SEQUENCE</scope>
    <source>
        <strain evidence="5">KBI 423</strain>
    </source>
</reference>
<proteinExistence type="predicted"/>
<feature type="region of interest" description="Disordered" evidence="3">
    <location>
        <begin position="2457"/>
        <end position="2490"/>
    </location>
</feature>
<feature type="domain" description="LapA adhesin" evidence="4">
    <location>
        <begin position="1699"/>
        <end position="1797"/>
    </location>
</feature>
<dbReference type="InterPro" id="IPR038081">
    <property type="entry name" value="CalX-like_sf"/>
</dbReference>
<feature type="domain" description="LapA adhesin" evidence="4">
    <location>
        <begin position="1799"/>
        <end position="1897"/>
    </location>
</feature>
<dbReference type="InterPro" id="IPR019960">
    <property type="entry name" value="T1SS_VCA0849"/>
</dbReference>
<evidence type="ECO:0000256" key="3">
    <source>
        <dbReference type="SAM" id="MobiDB-lite"/>
    </source>
</evidence>
<dbReference type="InterPro" id="IPR046779">
    <property type="entry name" value="LapA_adhesin_dom"/>
</dbReference>
<gene>
    <name evidence="5" type="ORF">NC856_14670</name>
</gene>
<feature type="domain" description="LapA adhesin" evidence="4">
    <location>
        <begin position="1498"/>
        <end position="1596"/>
    </location>
</feature>